<accession>A0A844GX59</accession>
<evidence type="ECO:0000313" key="1">
    <source>
        <dbReference type="EMBL" id="MTF39518.1"/>
    </source>
</evidence>
<evidence type="ECO:0000313" key="2">
    <source>
        <dbReference type="Proteomes" id="UP000437131"/>
    </source>
</evidence>
<dbReference type="AlphaFoldDB" id="A0A844GX59"/>
<dbReference type="Proteomes" id="UP000437131">
    <property type="component" value="Unassembled WGS sequence"/>
</dbReference>
<comment type="caution">
    <text evidence="1">The sequence shown here is derived from an EMBL/GenBank/DDBJ whole genome shotgun (WGS) entry which is preliminary data.</text>
</comment>
<dbReference type="EMBL" id="WMIA01000013">
    <property type="protein sequence ID" value="MTF39518.1"/>
    <property type="molecule type" value="Genomic_DNA"/>
</dbReference>
<reference evidence="1 2" key="1">
    <citation type="submission" date="2019-11" db="EMBL/GenBank/DDBJ databases">
        <title>Isolation of a new High Light Tolerant Cyanobacteria.</title>
        <authorList>
            <person name="Dobson Z."/>
            <person name="Vaughn N."/>
            <person name="Vaughn M."/>
            <person name="Fromme P."/>
            <person name="Mazor Y."/>
        </authorList>
    </citation>
    <scope>NUCLEOTIDE SEQUENCE [LARGE SCALE GENOMIC DNA]</scope>
    <source>
        <strain evidence="1 2">0216</strain>
    </source>
</reference>
<dbReference type="RefSeq" id="WP_099436310.1">
    <property type="nucleotide sequence ID" value="NZ_WMIA01000013.1"/>
</dbReference>
<sequence length="159" mass="18526">MDTWKQLKSTYRKAYHQITTEKPHEDEQKYKTFASCVAILCHDNVKYSLRDRLSYLSKLLDLSGGPTVREHACIQSAYAIGDAVEIKHHGMTSYALDERFPLPGTWDYQKAYNFSIPHIFGKIMPIHIKVWLEENCFDDSPEDILEIQTLLETSSDYQY</sequence>
<organism evidence="1 2">
    <name type="scientific">Cyanobacterium aponinum 0216</name>
    <dbReference type="NCBI Taxonomy" id="2676140"/>
    <lineage>
        <taxon>Bacteria</taxon>
        <taxon>Bacillati</taxon>
        <taxon>Cyanobacteriota</taxon>
        <taxon>Cyanophyceae</taxon>
        <taxon>Oscillatoriophycideae</taxon>
        <taxon>Chroococcales</taxon>
        <taxon>Geminocystaceae</taxon>
        <taxon>Cyanobacterium</taxon>
    </lineage>
</organism>
<gene>
    <name evidence="1" type="ORF">GGC33_11360</name>
</gene>
<proteinExistence type="predicted"/>
<name>A0A844GX59_9CHRO</name>
<protein>
    <submittedName>
        <fullName evidence="1">Uncharacterized protein</fullName>
    </submittedName>
</protein>